<proteinExistence type="predicted"/>
<organism evidence="2 3">
    <name type="scientific">Roseibium alexandrii</name>
    <dbReference type="NCBI Taxonomy" id="388408"/>
    <lineage>
        <taxon>Bacteria</taxon>
        <taxon>Pseudomonadati</taxon>
        <taxon>Pseudomonadota</taxon>
        <taxon>Alphaproteobacteria</taxon>
        <taxon>Hyphomicrobiales</taxon>
        <taxon>Stappiaceae</taxon>
        <taxon>Roseibium</taxon>
    </lineage>
</organism>
<dbReference type="InterPro" id="IPR045517">
    <property type="entry name" value="Glyoxalase_8"/>
</dbReference>
<evidence type="ECO:0000259" key="1">
    <source>
        <dbReference type="Pfam" id="PF20066"/>
    </source>
</evidence>
<dbReference type="AlphaFoldDB" id="A0A0M7A5J9"/>
<dbReference type="RefSeq" id="WP_008188781.1">
    <property type="nucleotide sequence ID" value="NZ_CXWD01000008.1"/>
</dbReference>
<evidence type="ECO:0000313" key="2">
    <source>
        <dbReference type="EMBL" id="CTQ70358.1"/>
    </source>
</evidence>
<protein>
    <recommendedName>
        <fullName evidence="1">Glyoxalase-related protein domain-containing protein</fullName>
    </recommendedName>
</protein>
<dbReference type="Pfam" id="PF20066">
    <property type="entry name" value="Glyoxalase_8"/>
    <property type="match status" value="1"/>
</dbReference>
<evidence type="ECO:0000313" key="3">
    <source>
        <dbReference type="Proteomes" id="UP000053235"/>
    </source>
</evidence>
<dbReference type="EMBL" id="CXWD01000008">
    <property type="protein sequence ID" value="CTQ70358.1"/>
    <property type="molecule type" value="Genomic_DNA"/>
</dbReference>
<keyword evidence="3" id="KW-1185">Reference proteome</keyword>
<sequence length="144" mass="15952">MTLPNLTDLKSQAKRLRLAISNSDSADVSHSKSLELVAKQYGYRDWNTLHAATQNNGFRPFTVGDRVNGTYLGQSFEGEIRGFAKTSQSGTYRVTIQFDAPVDVVTFDSFSAYRSRVTCTIRENGIAINRTSDGRPHLVMDLAA</sequence>
<accession>A0A0M7A5J9</accession>
<reference evidence="3" key="1">
    <citation type="submission" date="2015-07" db="EMBL/GenBank/DDBJ databases">
        <authorList>
            <person name="Rodrigo-Torres Lidia"/>
            <person name="Arahal R.David."/>
        </authorList>
    </citation>
    <scope>NUCLEOTIDE SEQUENCE [LARGE SCALE GENOMIC DNA]</scope>
    <source>
        <strain evidence="3">CECT 5112</strain>
    </source>
</reference>
<dbReference type="STRING" id="388408.LAX5112_02480"/>
<gene>
    <name evidence="2" type="ORF">LAX5112_02480</name>
</gene>
<dbReference type="Proteomes" id="UP000053235">
    <property type="component" value="Unassembled WGS sequence"/>
</dbReference>
<name>A0A0M7A5J9_9HYPH</name>
<feature type="domain" description="Glyoxalase-related protein" evidence="1">
    <location>
        <begin position="2"/>
        <end position="141"/>
    </location>
</feature>